<feature type="domain" description="4Fe-4S ferredoxin-type" evidence="5">
    <location>
        <begin position="121"/>
        <end position="141"/>
    </location>
</feature>
<evidence type="ECO:0000256" key="3">
    <source>
        <dbReference type="ARBA" id="ARBA00023004"/>
    </source>
</evidence>
<keyword evidence="4" id="KW-0411">Iron-sulfur</keyword>
<dbReference type="Pfam" id="PF12838">
    <property type="entry name" value="Fer4_7"/>
    <property type="match status" value="1"/>
</dbReference>
<keyword evidence="1" id="KW-0004">4Fe-4S</keyword>
<dbReference type="RefSeq" id="WP_090551217.1">
    <property type="nucleotide sequence ID" value="NZ_FNFP01000001.1"/>
</dbReference>
<protein>
    <submittedName>
        <fullName evidence="6">Fe-S-cluster-containing dehydrogenase component</fullName>
    </submittedName>
</protein>
<evidence type="ECO:0000313" key="6">
    <source>
        <dbReference type="EMBL" id="SDK21587.1"/>
    </source>
</evidence>
<keyword evidence="3" id="KW-0408">Iron</keyword>
<evidence type="ECO:0000256" key="2">
    <source>
        <dbReference type="ARBA" id="ARBA00022723"/>
    </source>
</evidence>
<organism evidence="6 7">
    <name type="scientific">Natronincola ferrireducens</name>
    <dbReference type="NCBI Taxonomy" id="393762"/>
    <lineage>
        <taxon>Bacteria</taxon>
        <taxon>Bacillati</taxon>
        <taxon>Bacillota</taxon>
        <taxon>Clostridia</taxon>
        <taxon>Peptostreptococcales</taxon>
        <taxon>Natronincolaceae</taxon>
        <taxon>Natronincola</taxon>
    </lineage>
</organism>
<dbReference type="SUPFAM" id="SSF54862">
    <property type="entry name" value="4Fe-4S ferredoxins"/>
    <property type="match status" value="1"/>
</dbReference>
<dbReference type="Gene3D" id="3.30.70.20">
    <property type="match status" value="2"/>
</dbReference>
<dbReference type="GO" id="GO:0051539">
    <property type="term" value="F:4 iron, 4 sulfur cluster binding"/>
    <property type="evidence" value="ECO:0007669"/>
    <property type="project" value="UniProtKB-KW"/>
</dbReference>
<dbReference type="Pfam" id="PF12800">
    <property type="entry name" value="Fer4_4"/>
    <property type="match status" value="1"/>
</dbReference>
<name>A0A1G9A2W5_9FIRM</name>
<dbReference type="GO" id="GO:0046872">
    <property type="term" value="F:metal ion binding"/>
    <property type="evidence" value="ECO:0007669"/>
    <property type="project" value="UniProtKB-KW"/>
</dbReference>
<gene>
    <name evidence="6" type="ORF">SAMN05660472_01042</name>
</gene>
<evidence type="ECO:0000256" key="4">
    <source>
        <dbReference type="ARBA" id="ARBA00023014"/>
    </source>
</evidence>
<dbReference type="PANTHER" id="PTHR42859:SF15">
    <property type="entry name" value="IRON-SULFUR CLUSTER BINDING PROTEIN"/>
    <property type="match status" value="1"/>
</dbReference>
<keyword evidence="7" id="KW-1185">Reference proteome</keyword>
<keyword evidence="2" id="KW-0479">Metal-binding</keyword>
<dbReference type="PROSITE" id="PS00198">
    <property type="entry name" value="4FE4S_FER_1"/>
    <property type="match status" value="1"/>
</dbReference>
<dbReference type="InterPro" id="IPR017900">
    <property type="entry name" value="4Fe4S_Fe_S_CS"/>
</dbReference>
<proteinExistence type="predicted"/>
<evidence type="ECO:0000256" key="1">
    <source>
        <dbReference type="ARBA" id="ARBA00022485"/>
    </source>
</evidence>
<dbReference type="Proteomes" id="UP000198718">
    <property type="component" value="Unassembled WGS sequence"/>
</dbReference>
<feature type="domain" description="4Fe-4S ferredoxin-type" evidence="5">
    <location>
        <begin position="85"/>
        <end position="114"/>
    </location>
</feature>
<sequence length="142" mass="15495">MDREIEEKKKVLKVKKLGECIGCYSCMLVCATMVHKNFSLAKSAIAVRTSGGYQGRMVVNICRGCSSPECVEACDFQALLPRDGGGVKYKRENCTGCKACINTCVVQAITFDQEEEKVIICLQCGQCVASCPHDVIEMGVLQ</sequence>
<dbReference type="STRING" id="393762.SAMN05660472_01042"/>
<evidence type="ECO:0000313" key="7">
    <source>
        <dbReference type="Proteomes" id="UP000198718"/>
    </source>
</evidence>
<dbReference type="PANTHER" id="PTHR42859">
    <property type="entry name" value="OXIDOREDUCTASE"/>
    <property type="match status" value="1"/>
</dbReference>
<reference evidence="6 7" key="1">
    <citation type="submission" date="2016-10" db="EMBL/GenBank/DDBJ databases">
        <authorList>
            <person name="de Groot N.N."/>
        </authorList>
    </citation>
    <scope>NUCLEOTIDE SEQUENCE [LARGE SCALE GENOMIC DNA]</scope>
    <source>
        <strain evidence="6 7">DSM 18346</strain>
    </source>
</reference>
<dbReference type="InterPro" id="IPR017896">
    <property type="entry name" value="4Fe4S_Fe-S-bd"/>
</dbReference>
<dbReference type="EMBL" id="FNFP01000001">
    <property type="protein sequence ID" value="SDK21587.1"/>
    <property type="molecule type" value="Genomic_DNA"/>
</dbReference>
<dbReference type="InterPro" id="IPR050294">
    <property type="entry name" value="RnfB_subfamily"/>
</dbReference>
<dbReference type="AlphaFoldDB" id="A0A1G9A2W5"/>
<dbReference type="OrthoDB" id="9810688at2"/>
<dbReference type="PROSITE" id="PS51379">
    <property type="entry name" value="4FE4S_FER_2"/>
    <property type="match status" value="2"/>
</dbReference>
<evidence type="ECO:0000259" key="5">
    <source>
        <dbReference type="PROSITE" id="PS51379"/>
    </source>
</evidence>
<accession>A0A1G9A2W5</accession>